<gene>
    <name evidence="1" type="ORF">DFR69_103318</name>
</gene>
<dbReference type="AlphaFoldDB" id="A0A317NR29"/>
<name>A0A317NR29_9NOCA</name>
<sequence>MTNWQAMPADEAAELASALHGLDWSWALDDASALVEKFGWHTISSRPRGMMLDIGFGLDSGSINAKNGQVTGIELQLTDYAEAGENAQVTAAFDDIAAAITTKLGEPTARLTGPPLQYRWAGEKATIVLIRSAASVWLNLTTNSRLAADDRNIELEDQGLL</sequence>
<accession>A0A317NR29</accession>
<dbReference type="Pfam" id="PF19818">
    <property type="entry name" value="DUF6301"/>
    <property type="match status" value="1"/>
</dbReference>
<dbReference type="InterPro" id="IPR046268">
    <property type="entry name" value="DUF6301"/>
</dbReference>
<reference evidence="1 2" key="1">
    <citation type="submission" date="2018-05" db="EMBL/GenBank/DDBJ databases">
        <title>Genomic Encyclopedia of Type Strains, Phase IV (KMG-IV): sequencing the most valuable type-strain genomes for metagenomic binning, comparative biology and taxonomic classification.</title>
        <authorList>
            <person name="Goeker M."/>
        </authorList>
    </citation>
    <scope>NUCLEOTIDE SEQUENCE [LARGE SCALE GENOMIC DNA]</scope>
    <source>
        <strain evidence="1 2">DSM 44717</strain>
    </source>
</reference>
<keyword evidence="2" id="KW-1185">Reference proteome</keyword>
<protein>
    <submittedName>
        <fullName evidence="1">Uncharacterized protein</fullName>
    </submittedName>
</protein>
<organism evidence="1 2">
    <name type="scientific">Nocardia neocaledoniensis</name>
    <dbReference type="NCBI Taxonomy" id="236511"/>
    <lineage>
        <taxon>Bacteria</taxon>
        <taxon>Bacillati</taxon>
        <taxon>Actinomycetota</taxon>
        <taxon>Actinomycetes</taxon>
        <taxon>Mycobacteriales</taxon>
        <taxon>Nocardiaceae</taxon>
        <taxon>Nocardia</taxon>
    </lineage>
</organism>
<dbReference type="Proteomes" id="UP000246410">
    <property type="component" value="Unassembled WGS sequence"/>
</dbReference>
<comment type="caution">
    <text evidence="1">The sequence shown here is derived from an EMBL/GenBank/DDBJ whole genome shotgun (WGS) entry which is preliminary data.</text>
</comment>
<evidence type="ECO:0000313" key="1">
    <source>
        <dbReference type="EMBL" id="PWV77719.1"/>
    </source>
</evidence>
<dbReference type="EMBL" id="QGTL01000003">
    <property type="protein sequence ID" value="PWV77719.1"/>
    <property type="molecule type" value="Genomic_DNA"/>
</dbReference>
<proteinExistence type="predicted"/>
<evidence type="ECO:0000313" key="2">
    <source>
        <dbReference type="Proteomes" id="UP000246410"/>
    </source>
</evidence>